<name>A0A1I1YAU5_9FIRM</name>
<sequence>MEPIVTMGFFIERIEQPEKAVLFFIRSLSFTALPPAAGRSMVSKDDN</sequence>
<keyword evidence="2" id="KW-1185">Reference proteome</keyword>
<gene>
    <name evidence="1" type="ORF">SAMN05216245_102109</name>
</gene>
<dbReference type="AlphaFoldDB" id="A0A1I1YAU5"/>
<protein>
    <submittedName>
        <fullName evidence="1">Uncharacterized protein</fullName>
    </submittedName>
</protein>
<evidence type="ECO:0000313" key="1">
    <source>
        <dbReference type="EMBL" id="SFE16432.1"/>
    </source>
</evidence>
<evidence type="ECO:0000313" key="2">
    <source>
        <dbReference type="Proteomes" id="UP000198896"/>
    </source>
</evidence>
<dbReference type="Proteomes" id="UP000198896">
    <property type="component" value="Unassembled WGS sequence"/>
</dbReference>
<proteinExistence type="predicted"/>
<dbReference type="EMBL" id="FONL01000002">
    <property type="protein sequence ID" value="SFE16432.1"/>
    <property type="molecule type" value="Genomic_DNA"/>
</dbReference>
<reference evidence="1 2" key="1">
    <citation type="submission" date="2016-10" db="EMBL/GenBank/DDBJ databases">
        <authorList>
            <person name="de Groot N.N."/>
        </authorList>
    </citation>
    <scope>NUCLEOTIDE SEQUENCE [LARGE SCALE GENOMIC DNA]</scope>
    <source>
        <strain evidence="1 2">DSM 9236</strain>
    </source>
</reference>
<accession>A0A1I1YAU5</accession>
<organism evidence="1 2">
    <name type="scientific">Succiniclasticum ruminis DSM 9236</name>
    <dbReference type="NCBI Taxonomy" id="1123323"/>
    <lineage>
        <taxon>Bacteria</taxon>
        <taxon>Bacillati</taxon>
        <taxon>Bacillota</taxon>
        <taxon>Negativicutes</taxon>
        <taxon>Acidaminococcales</taxon>
        <taxon>Acidaminococcaceae</taxon>
        <taxon>Succiniclasticum</taxon>
    </lineage>
</organism>